<evidence type="ECO:0000256" key="1">
    <source>
        <dbReference type="SAM" id="MobiDB-lite"/>
    </source>
</evidence>
<feature type="compositionally biased region" description="Low complexity" evidence="1">
    <location>
        <begin position="24"/>
        <end position="41"/>
    </location>
</feature>
<feature type="region of interest" description="Disordered" evidence="1">
    <location>
        <begin position="672"/>
        <end position="695"/>
    </location>
</feature>
<feature type="compositionally biased region" description="Polar residues" evidence="1">
    <location>
        <begin position="280"/>
        <end position="295"/>
    </location>
</feature>
<proteinExistence type="predicted"/>
<dbReference type="AlphaFoldDB" id="A0A4T0NGA7"/>
<feature type="compositionally biased region" description="Polar residues" evidence="1">
    <location>
        <begin position="166"/>
        <end position="185"/>
    </location>
</feature>
<sequence>MIKLDVPHKRPERPPRSTRRPSRISRSPSPTPSNLTPPSGSDGYPSEDEENLKYTSSTKANKNLFNVPLPASYIPDRQSSLVRPEAKPPVPSRMSSLTVQQQQEQDRLARNGSQRSSSNKSAEKRTSIWQTLRRTSTQSQSHRLESRKKNTLSLFSFPRRAISSSNLHKSAMSNTPISPTSSRGNPFNKPQRYSSLIEKDQIPTIDEDPIKDIRDDWVPIQAWLSNVEPVNEEDEARTTKTFDRQSLSTQNHGFLTDDATDYSLHRFNSIIRKNEKRGSMDTQTQANHTPENRNASLIDYNPDNEIELMKKQDSQRNIEQKKTEDAQRSFDQESAHFATFEEYQKMYQKEPNDESNKHQTSHEDDIELIEGSLIDAHIVRNVKPQEEEIEELSIDHHKMKDNQEHQSRDEIEENLVNAQVVNITSAEQPQEEEVNAIEKRSTDEHIIDNEKPEEEKDQIFDDKLIKESREEIHEPSVDKHVIMEDHAPENVGIKEINESLVTSNEALQSQEQKEEFEETLVDNHTLDYNKSQDSVEHSNSAHTIELDVPQHQQSQEEEVEETLLDDHVDYDKSQKPVEERFINAQLIEMNAPQGRQQSQEEEVDEQSIDAHVVEPEQSHQPQEVDIEDIDEAEGSLEDFVQRSEDQHFSLISPSERADFERFNRLSYELDIDSGKDEQESDTPEMMTPTGTDLPQSTFSHQMDTKDIELSVAQVPNDEEQLYSLVHPWYSPQMPYATHTQRQYGENLDVNKRMTLLYGDILRAEEAEKLHEDTGYSPNTLQSTNIPSYKHNSHSPYIQMEESTDGDLMTIEDSLQGFCIDNVIGQAY</sequence>
<protein>
    <submittedName>
        <fullName evidence="2">Uncharacterized protein</fullName>
    </submittedName>
</protein>
<feature type="compositionally biased region" description="Polar residues" evidence="1">
    <location>
        <begin position="53"/>
        <end position="64"/>
    </location>
</feature>
<evidence type="ECO:0000313" key="2">
    <source>
        <dbReference type="EMBL" id="TIB95955.1"/>
    </source>
</evidence>
<feature type="compositionally biased region" description="Basic and acidic residues" evidence="1">
    <location>
        <begin position="436"/>
        <end position="458"/>
    </location>
</feature>
<accession>A0A4T0NGA7</accession>
<feature type="compositionally biased region" description="Polar residues" evidence="1">
    <location>
        <begin position="127"/>
        <end position="141"/>
    </location>
</feature>
<feature type="compositionally biased region" description="Polar residues" evidence="1">
    <location>
        <begin position="111"/>
        <end position="120"/>
    </location>
</feature>
<feature type="region of interest" description="Disordered" evidence="1">
    <location>
        <begin position="1"/>
        <end position="147"/>
    </location>
</feature>
<comment type="caution">
    <text evidence="2">The sequence shown here is derived from an EMBL/GenBank/DDBJ whole genome shotgun (WGS) entry which is preliminary data.</text>
</comment>
<feature type="region of interest" description="Disordered" evidence="1">
    <location>
        <begin position="427"/>
        <end position="458"/>
    </location>
</feature>
<feature type="compositionally biased region" description="Polar residues" evidence="1">
    <location>
        <begin position="93"/>
        <end position="103"/>
    </location>
</feature>
<dbReference type="EMBL" id="SPRH01000075">
    <property type="protein sequence ID" value="TIB95955.1"/>
    <property type="molecule type" value="Genomic_DNA"/>
</dbReference>
<dbReference type="Proteomes" id="UP000307169">
    <property type="component" value="Unassembled WGS sequence"/>
</dbReference>
<organism evidence="2 3">
    <name type="scientific">Wallemia mellicola</name>
    <dbReference type="NCBI Taxonomy" id="1708541"/>
    <lineage>
        <taxon>Eukaryota</taxon>
        <taxon>Fungi</taxon>
        <taxon>Dikarya</taxon>
        <taxon>Basidiomycota</taxon>
        <taxon>Wallemiomycotina</taxon>
        <taxon>Wallemiomycetes</taxon>
        <taxon>Wallemiales</taxon>
        <taxon>Wallemiaceae</taxon>
        <taxon>Wallemia</taxon>
    </lineage>
</organism>
<gene>
    <name evidence="2" type="ORF">E3Q17_04080</name>
</gene>
<feature type="region of interest" description="Disordered" evidence="1">
    <location>
        <begin position="273"/>
        <end position="298"/>
    </location>
</feature>
<name>A0A4T0NGA7_9BASI</name>
<feature type="region of interest" description="Disordered" evidence="1">
    <location>
        <begin position="166"/>
        <end position="187"/>
    </location>
</feature>
<reference evidence="2 3" key="1">
    <citation type="submission" date="2019-03" db="EMBL/GenBank/DDBJ databases">
        <title>Sequencing 25 genomes of Wallemia mellicola.</title>
        <authorList>
            <person name="Gostincar C."/>
        </authorList>
    </citation>
    <scope>NUCLEOTIDE SEQUENCE [LARGE SCALE GENOMIC DNA]</scope>
    <source>
        <strain evidence="2 3">EXF-1262</strain>
    </source>
</reference>
<evidence type="ECO:0000313" key="3">
    <source>
        <dbReference type="Proteomes" id="UP000307169"/>
    </source>
</evidence>
<feature type="compositionally biased region" description="Basic and acidic residues" evidence="1">
    <location>
        <begin position="1"/>
        <end position="15"/>
    </location>
</feature>